<feature type="domain" description="NHR" evidence="1">
    <location>
        <begin position="540"/>
        <end position="699"/>
    </location>
</feature>
<dbReference type="GO" id="GO:0061630">
    <property type="term" value="F:ubiquitin protein ligase activity"/>
    <property type="evidence" value="ECO:0007669"/>
    <property type="project" value="TreeGrafter"/>
</dbReference>
<evidence type="ECO:0000259" key="1">
    <source>
        <dbReference type="PROSITE" id="PS51065"/>
    </source>
</evidence>
<keyword evidence="3" id="KW-1185">Reference proteome</keyword>
<dbReference type="SMART" id="SM00588">
    <property type="entry name" value="NEUZ"/>
    <property type="match status" value="2"/>
</dbReference>
<dbReference type="EMBL" id="JAIWYP010000008">
    <property type="protein sequence ID" value="KAH3780040.1"/>
    <property type="molecule type" value="Genomic_DNA"/>
</dbReference>
<comment type="caution">
    <text evidence="2">The sequence shown here is derived from an EMBL/GenBank/DDBJ whole genome shotgun (WGS) entry which is preliminary data.</text>
</comment>
<dbReference type="InterPro" id="IPR043136">
    <property type="entry name" value="B30.2/SPRY_sf"/>
</dbReference>
<dbReference type="Gene3D" id="2.60.120.920">
    <property type="match status" value="4"/>
</dbReference>
<dbReference type="PANTHER" id="PTHR12429:SF14">
    <property type="entry name" value="NEURALIZED-LIKE PROTEIN 4"/>
    <property type="match status" value="1"/>
</dbReference>
<proteinExistence type="predicted"/>
<dbReference type="PROSITE" id="PS51065">
    <property type="entry name" value="NHR"/>
    <property type="match status" value="3"/>
</dbReference>
<dbReference type="InterPro" id="IPR006573">
    <property type="entry name" value="NHR_dom"/>
</dbReference>
<reference evidence="2" key="1">
    <citation type="journal article" date="2019" name="bioRxiv">
        <title>The Genome of the Zebra Mussel, Dreissena polymorpha: A Resource for Invasive Species Research.</title>
        <authorList>
            <person name="McCartney M.A."/>
            <person name="Auch B."/>
            <person name="Kono T."/>
            <person name="Mallez S."/>
            <person name="Zhang Y."/>
            <person name="Obille A."/>
            <person name="Becker A."/>
            <person name="Abrahante J.E."/>
            <person name="Garbe J."/>
            <person name="Badalamenti J.P."/>
            <person name="Herman A."/>
            <person name="Mangelson H."/>
            <person name="Liachko I."/>
            <person name="Sullivan S."/>
            <person name="Sone E.D."/>
            <person name="Koren S."/>
            <person name="Silverstein K.A.T."/>
            <person name="Beckman K.B."/>
            <person name="Gohl D.M."/>
        </authorList>
    </citation>
    <scope>NUCLEOTIDE SEQUENCE</scope>
    <source>
        <strain evidence="2">Duluth1</strain>
        <tissue evidence="2">Whole animal</tissue>
    </source>
</reference>
<sequence length="1160" mass="125912">MPFSAIDDFNNGVVLTSRTLRPNELFEVRLDSMVEKWAGSIEIGLTLHSPESLEFPSTMTNVRSGTWMMTGNGVMYNGTTVMDDYGQNLDRLKVGDRVGVIRKETGTVHFFVNGVDMGAAANNVPEKVYGAAQATIIDISGMPLSEPRPPSLTTQATIIDISGMPLSGPRPPSLTTQATIIDISGMPLSGPRPPSLTTQTTVIDISGMPLSGPRPPSLTSQATIIDISGHRPPSLTSQATMIYISGMPLSGPRTKATIIDNTLIASIRANVTIIDISGPRPPSLTSQATIINISGMPLSGPRPPSLTTQTTIIDISGMPLSGRRPPSLTPQATIIDISGMPLSPSLTSQATMIDISGMPLSGPRTKATIIDNTLIASIRANVTIIDISGMPLSGPRLPSLTSQATIIDILATIIDISDTDFSSLGDSEHLLFHPMHGTNSAITNSGRTAIRPNATGEFNDAIDNELFEVIIERMQSVCLNRDGSTIRNGYPLDLDQVSVGCRIGMMRCSDRTLHYYLNGIDQGVACSNIPPDLYGQCGQITTLSISPGWNKLSVLYTSSSTRSNTFDNGILFSSDPLKKDEIFEIKIDRLSKQWAGGLKIGLTCLAISDSTPISSVPASVFEMNSKPSWSNQIIKENYAPSLERLEVGNKIGIRRSQDGAMHVYLNGENLGIAASNIPRNVFAVIDLFGMVESVSVVSSSVLANDSATTSPSVESETGQYIVKSPKKEEEAESGKSFVSEFHGNHGKNIRLSNGNLTIERVASYNQAVAVTNKPLIRNYLFKIRIDKLNSSWSSSLMIGYIGFSPEKFTFPVTALAIKKSCVLIHTDHVYACGAKVKEHFGPNLDRCQVGQTVGILVDEDSNLHLYVDGADQGIAARDVPMPCHGIVDLYGGCTKVTIVTNDDEKMDSSPLVDDKEKADLDEVVKEKVLRPLVEPWTGSRYCEYQNLCLRIKAQLSLPDGYFDTGSNTCFCETCHKLRGDELYCRKGEPPMEYASQYGWYLFRLKQPSRANMSAVTEKWHVAYFGSKVESLRKILDTRDLHSTGEILSGGSVLLPHSPVFTEKSQPEGSSVDTIYLSPTLRYAGANEFSPKNKVHDPKTKKVHHVRVAFQVCVKPGSYKVGPQTIGANEPIDPQISNSEIEWSTKERGSVLLHSLLFKVE</sequence>
<dbReference type="Proteomes" id="UP000828390">
    <property type="component" value="Unassembled WGS sequence"/>
</dbReference>
<reference evidence="2" key="2">
    <citation type="submission" date="2020-11" db="EMBL/GenBank/DDBJ databases">
        <authorList>
            <person name="McCartney M.A."/>
            <person name="Auch B."/>
            <person name="Kono T."/>
            <person name="Mallez S."/>
            <person name="Becker A."/>
            <person name="Gohl D.M."/>
            <person name="Silverstein K.A.T."/>
            <person name="Koren S."/>
            <person name="Bechman K.B."/>
            <person name="Herman A."/>
            <person name="Abrahante J.E."/>
            <person name="Garbe J."/>
        </authorList>
    </citation>
    <scope>NUCLEOTIDE SEQUENCE</scope>
    <source>
        <strain evidence="2">Duluth1</strain>
        <tissue evidence="2">Whole animal</tissue>
    </source>
</reference>
<evidence type="ECO:0000313" key="3">
    <source>
        <dbReference type="Proteomes" id="UP000828390"/>
    </source>
</evidence>
<dbReference type="CDD" id="cd12887">
    <property type="entry name" value="SPRY_NHR_like"/>
    <property type="match status" value="3"/>
</dbReference>
<dbReference type="InterPro" id="IPR037962">
    <property type="entry name" value="Neuralized"/>
</dbReference>
<dbReference type="AlphaFoldDB" id="A0A9D4EI22"/>
<feature type="domain" description="NHR" evidence="1">
    <location>
        <begin position="1"/>
        <end position="146"/>
    </location>
</feature>
<accession>A0A9D4EI22</accession>
<protein>
    <recommendedName>
        <fullName evidence="1">NHR domain-containing protein</fullName>
    </recommendedName>
</protein>
<evidence type="ECO:0000313" key="2">
    <source>
        <dbReference type="EMBL" id="KAH3780040.1"/>
    </source>
</evidence>
<dbReference type="Pfam" id="PF07177">
    <property type="entry name" value="Neuralized"/>
    <property type="match status" value="3"/>
</dbReference>
<dbReference type="SUPFAM" id="SSF52058">
    <property type="entry name" value="L domain-like"/>
    <property type="match status" value="1"/>
</dbReference>
<organism evidence="2 3">
    <name type="scientific">Dreissena polymorpha</name>
    <name type="common">Zebra mussel</name>
    <name type="synonym">Mytilus polymorpha</name>
    <dbReference type="NCBI Taxonomy" id="45954"/>
    <lineage>
        <taxon>Eukaryota</taxon>
        <taxon>Metazoa</taxon>
        <taxon>Spiralia</taxon>
        <taxon>Lophotrochozoa</taxon>
        <taxon>Mollusca</taxon>
        <taxon>Bivalvia</taxon>
        <taxon>Autobranchia</taxon>
        <taxon>Heteroconchia</taxon>
        <taxon>Euheterodonta</taxon>
        <taxon>Imparidentia</taxon>
        <taxon>Neoheterodontei</taxon>
        <taxon>Myida</taxon>
        <taxon>Dreissenoidea</taxon>
        <taxon>Dreissenidae</taxon>
        <taxon>Dreissena</taxon>
    </lineage>
</organism>
<feature type="domain" description="NHR" evidence="1">
    <location>
        <begin position="738"/>
        <end position="901"/>
    </location>
</feature>
<dbReference type="PANTHER" id="PTHR12429">
    <property type="entry name" value="NEURALIZED"/>
    <property type="match status" value="1"/>
</dbReference>
<gene>
    <name evidence="2" type="ORF">DPMN_157850</name>
</gene>
<dbReference type="FunFam" id="2.60.120.920:FF:000001">
    <property type="entry name" value="neuralized-like protein 4 isoform X1"/>
    <property type="match status" value="2"/>
</dbReference>
<name>A0A9D4EI22_DREPO</name>